<name>A0A0F9DRJ5_9ZZZZ</name>
<dbReference type="AlphaFoldDB" id="A0A0F9DRJ5"/>
<accession>A0A0F9DRJ5</accession>
<comment type="caution">
    <text evidence="1">The sequence shown here is derived from an EMBL/GenBank/DDBJ whole genome shotgun (WGS) entry which is preliminary data.</text>
</comment>
<protein>
    <submittedName>
        <fullName evidence="1">Uncharacterized protein</fullName>
    </submittedName>
</protein>
<reference evidence="1" key="1">
    <citation type="journal article" date="2015" name="Nature">
        <title>Complex archaea that bridge the gap between prokaryotes and eukaryotes.</title>
        <authorList>
            <person name="Spang A."/>
            <person name="Saw J.H."/>
            <person name="Jorgensen S.L."/>
            <person name="Zaremba-Niedzwiedzka K."/>
            <person name="Martijn J."/>
            <person name="Lind A.E."/>
            <person name="van Eijk R."/>
            <person name="Schleper C."/>
            <person name="Guy L."/>
            <person name="Ettema T.J."/>
        </authorList>
    </citation>
    <scope>NUCLEOTIDE SEQUENCE</scope>
</reference>
<dbReference type="EMBL" id="LAZR01027848">
    <property type="protein sequence ID" value="KKL64428.1"/>
    <property type="molecule type" value="Genomic_DNA"/>
</dbReference>
<organism evidence="1">
    <name type="scientific">marine sediment metagenome</name>
    <dbReference type="NCBI Taxonomy" id="412755"/>
    <lineage>
        <taxon>unclassified sequences</taxon>
        <taxon>metagenomes</taxon>
        <taxon>ecological metagenomes</taxon>
    </lineage>
</organism>
<sequence>MMQAGIQLKLIEEAGRKKVVPAKHPKQGRTLKMRGEILTLSANEAVEVGLAKGICKKLHDAHKPLGLKDWQEGRVDARDLVQSWKKKMARDISQIKIAAQRADDYLKQAASNHPLRFRHHDRRQRRVQADKCIKYLNLADSNLVMAQRIIDRNPELGLSKVGLTAMRRRIRGYKQQIEAIKNRR</sequence>
<evidence type="ECO:0000313" key="1">
    <source>
        <dbReference type="EMBL" id="KKL64428.1"/>
    </source>
</evidence>
<proteinExistence type="predicted"/>
<gene>
    <name evidence="1" type="ORF">LCGC14_2165140</name>
</gene>